<proteinExistence type="predicted"/>
<organism evidence="1 2">
    <name type="scientific">Eretmocerus hayati</name>
    <dbReference type="NCBI Taxonomy" id="131215"/>
    <lineage>
        <taxon>Eukaryota</taxon>
        <taxon>Metazoa</taxon>
        <taxon>Ecdysozoa</taxon>
        <taxon>Arthropoda</taxon>
        <taxon>Hexapoda</taxon>
        <taxon>Insecta</taxon>
        <taxon>Pterygota</taxon>
        <taxon>Neoptera</taxon>
        <taxon>Endopterygota</taxon>
        <taxon>Hymenoptera</taxon>
        <taxon>Apocrita</taxon>
        <taxon>Proctotrupomorpha</taxon>
        <taxon>Chalcidoidea</taxon>
        <taxon>Aphelinidae</taxon>
        <taxon>Aphelininae</taxon>
        <taxon>Eretmocerus</taxon>
    </lineage>
</organism>
<name>A0ACC2PQC2_9HYME</name>
<protein>
    <submittedName>
        <fullName evidence="1">Uncharacterized protein</fullName>
    </submittedName>
</protein>
<evidence type="ECO:0000313" key="1">
    <source>
        <dbReference type="EMBL" id="KAJ8685610.1"/>
    </source>
</evidence>
<gene>
    <name evidence="1" type="ORF">QAD02_021403</name>
</gene>
<reference evidence="1" key="1">
    <citation type="submission" date="2023-04" db="EMBL/GenBank/DDBJ databases">
        <title>A chromosome-level genome assembly of the parasitoid wasp Eretmocerus hayati.</title>
        <authorList>
            <person name="Zhong Y."/>
            <person name="Liu S."/>
            <person name="Liu Y."/>
        </authorList>
    </citation>
    <scope>NUCLEOTIDE SEQUENCE</scope>
    <source>
        <strain evidence="1">ZJU_SS_LIU_2023</strain>
    </source>
</reference>
<dbReference type="EMBL" id="CM056741">
    <property type="protein sequence ID" value="KAJ8685610.1"/>
    <property type="molecule type" value="Genomic_DNA"/>
</dbReference>
<sequence length="210" mass="22926">MEVVEEIDNFLEEGDARMDIDGNGHPHDAAAARNAGIHLPNRADPAHQGVHHIPPPPARGGAVMAEAAGVAQGHQEDVRALHPPMEQEARGAALHAPVIAPEVDAGNAIARPPRDQVAAPVNNGNFRVRGVRAGYLVQERRRVMNILRVLDNMGQMTYGRIHHRRQRQRNIHQGGRGGHQGARGANRGHQDRNHQGGQQGYHQVGHLNQY</sequence>
<keyword evidence="2" id="KW-1185">Reference proteome</keyword>
<evidence type="ECO:0000313" key="2">
    <source>
        <dbReference type="Proteomes" id="UP001239111"/>
    </source>
</evidence>
<comment type="caution">
    <text evidence="1">The sequence shown here is derived from an EMBL/GenBank/DDBJ whole genome shotgun (WGS) entry which is preliminary data.</text>
</comment>
<accession>A0ACC2PQC2</accession>
<dbReference type="Proteomes" id="UP001239111">
    <property type="component" value="Chromosome 1"/>
</dbReference>